<evidence type="ECO:0000256" key="1">
    <source>
        <dbReference type="ARBA" id="ARBA00000085"/>
    </source>
</evidence>
<evidence type="ECO:0000256" key="9">
    <source>
        <dbReference type="ARBA" id="ARBA00023012"/>
    </source>
</evidence>
<dbReference type="PANTHER" id="PTHR45436:SF5">
    <property type="entry name" value="SENSOR HISTIDINE KINASE TRCS"/>
    <property type="match status" value="1"/>
</dbReference>
<evidence type="ECO:0000256" key="10">
    <source>
        <dbReference type="SAM" id="Phobius"/>
    </source>
</evidence>
<keyword evidence="6 10" id="KW-0812">Transmembrane</keyword>
<comment type="catalytic activity">
    <reaction evidence="1">
        <text>ATP + protein L-histidine = ADP + protein N-phospho-L-histidine.</text>
        <dbReference type="EC" id="2.7.13.3"/>
    </reaction>
</comment>
<evidence type="ECO:0000256" key="4">
    <source>
        <dbReference type="ARBA" id="ARBA00022553"/>
    </source>
</evidence>
<feature type="transmembrane region" description="Helical" evidence="10">
    <location>
        <begin position="86"/>
        <end position="109"/>
    </location>
</feature>
<dbReference type="CDD" id="cd00082">
    <property type="entry name" value="HisKA"/>
    <property type="match status" value="1"/>
</dbReference>
<dbReference type="SUPFAM" id="SSF158472">
    <property type="entry name" value="HAMP domain-like"/>
    <property type="match status" value="1"/>
</dbReference>
<dbReference type="InterPro" id="IPR003661">
    <property type="entry name" value="HisK_dim/P_dom"/>
</dbReference>
<evidence type="ECO:0000313" key="14">
    <source>
        <dbReference type="Proteomes" id="UP000002357"/>
    </source>
</evidence>
<evidence type="ECO:0000256" key="3">
    <source>
        <dbReference type="ARBA" id="ARBA00012438"/>
    </source>
</evidence>
<dbReference type="Pfam" id="PF00672">
    <property type="entry name" value="HAMP"/>
    <property type="match status" value="1"/>
</dbReference>
<feature type="domain" description="HAMP" evidence="12">
    <location>
        <begin position="110"/>
        <end position="163"/>
    </location>
</feature>
<dbReference type="InterPro" id="IPR003594">
    <property type="entry name" value="HATPase_dom"/>
</dbReference>
<keyword evidence="9" id="KW-0902">Two-component regulatory system</keyword>
<evidence type="ECO:0000256" key="6">
    <source>
        <dbReference type="ARBA" id="ARBA00022692"/>
    </source>
</evidence>
<dbReference type="SMART" id="SM00387">
    <property type="entry name" value="HATPase_c"/>
    <property type="match status" value="1"/>
</dbReference>
<dbReference type="CDD" id="cd00075">
    <property type="entry name" value="HATPase"/>
    <property type="match status" value="1"/>
</dbReference>
<comment type="subcellular location">
    <subcellularLocation>
        <location evidence="2">Cell membrane</location>
    </subcellularLocation>
</comment>
<dbReference type="PROSITE" id="PS50885">
    <property type="entry name" value="HAMP"/>
    <property type="match status" value="1"/>
</dbReference>
<feature type="non-terminal residue" evidence="13">
    <location>
        <position position="372"/>
    </location>
</feature>
<accession>D5SL45</accession>
<keyword evidence="10" id="KW-0472">Membrane</keyword>
<dbReference type="Pfam" id="PF02518">
    <property type="entry name" value="HATPase_c"/>
    <property type="match status" value="1"/>
</dbReference>
<protein>
    <recommendedName>
        <fullName evidence="3">histidine kinase</fullName>
        <ecNumber evidence="3">2.7.13.3</ecNumber>
    </recommendedName>
</protein>
<keyword evidence="7" id="KW-0418">Kinase</keyword>
<dbReference type="SUPFAM" id="SSF55874">
    <property type="entry name" value="ATPase domain of HSP90 chaperone/DNA topoisomerase II/histidine kinase"/>
    <property type="match status" value="1"/>
</dbReference>
<dbReference type="EC" id="2.7.13.3" evidence="3"/>
<evidence type="ECO:0000256" key="7">
    <source>
        <dbReference type="ARBA" id="ARBA00022777"/>
    </source>
</evidence>
<geneLocation type="plasmid" evidence="13 14">
    <name>pSCL4</name>
</geneLocation>
<dbReference type="AlphaFoldDB" id="D5SL45"/>
<organism evidence="13 14">
    <name type="scientific">Streptomyces clavuligerus</name>
    <dbReference type="NCBI Taxonomy" id="1901"/>
    <lineage>
        <taxon>Bacteria</taxon>
        <taxon>Bacillati</taxon>
        <taxon>Actinomycetota</taxon>
        <taxon>Actinomycetes</taxon>
        <taxon>Kitasatosporales</taxon>
        <taxon>Streptomycetaceae</taxon>
        <taxon>Streptomyces</taxon>
    </lineage>
</organism>
<keyword evidence="5" id="KW-0808">Transferase</keyword>
<sequence>MGTTRPLRTSIRLRLTALYSGLFFVTGLVLLALTNLLVHQTTTVRENPTITTVPKSELPSGGVASLSAGQLAEIAERLRDDAQRQLLTMSALALLVMVVVSVVLGWWMAGRVLSPLHTITATARRLSSVNLHERIALDGPDDELKHLADTFDDMLDRLHRAFGSQRRFVANASHELRTPLAIQRAAIQIRLGGAREADLPRIQEELLETNRRSERLIEGLLLLATSDRGLDRYEPVDLAEVAAETVELWRPRIEEAGLRLDLSLAPVPVSGDRVLLGQLVENLVQNAVRYNVPGGAISVVTSPARSVYGLTVRNTGPLVPEGEAEGLLEPFRRLVRRGGPKDGAGLGLSIVQSIAQAHGGTVTVRANAEGGL</sequence>
<keyword evidence="13" id="KW-0614">Plasmid</keyword>
<dbReference type="SMART" id="SM00304">
    <property type="entry name" value="HAMP"/>
    <property type="match status" value="1"/>
</dbReference>
<proteinExistence type="predicted"/>
<dbReference type="InterPro" id="IPR003660">
    <property type="entry name" value="HAMP_dom"/>
</dbReference>
<feature type="transmembrane region" description="Helical" evidence="10">
    <location>
        <begin position="17"/>
        <end position="38"/>
    </location>
</feature>
<gene>
    <name evidence="13" type="ORF">SCLAV_p1152</name>
</gene>
<dbReference type="Gene3D" id="1.10.287.130">
    <property type="match status" value="1"/>
</dbReference>
<dbReference type="InterPro" id="IPR036890">
    <property type="entry name" value="HATPase_C_sf"/>
</dbReference>
<keyword evidence="8 10" id="KW-1133">Transmembrane helix</keyword>
<dbReference type="EMBL" id="CM000914">
    <property type="protein sequence ID" value="EFG04638.2"/>
    <property type="molecule type" value="Genomic_DNA"/>
</dbReference>
<evidence type="ECO:0000259" key="12">
    <source>
        <dbReference type="PROSITE" id="PS50885"/>
    </source>
</evidence>
<evidence type="ECO:0000313" key="13">
    <source>
        <dbReference type="EMBL" id="EFG04638.2"/>
    </source>
</evidence>
<evidence type="ECO:0000259" key="11">
    <source>
        <dbReference type="PROSITE" id="PS50109"/>
    </source>
</evidence>
<dbReference type="InterPro" id="IPR005467">
    <property type="entry name" value="His_kinase_dom"/>
</dbReference>
<keyword evidence="4" id="KW-0597">Phosphoprotein</keyword>
<dbReference type="Gene3D" id="6.10.340.10">
    <property type="match status" value="1"/>
</dbReference>
<dbReference type="SUPFAM" id="SSF47384">
    <property type="entry name" value="Homodimeric domain of signal transducing histidine kinase"/>
    <property type="match status" value="1"/>
</dbReference>
<dbReference type="GO" id="GO:0000155">
    <property type="term" value="F:phosphorelay sensor kinase activity"/>
    <property type="evidence" value="ECO:0007669"/>
    <property type="project" value="InterPro"/>
</dbReference>
<dbReference type="GO" id="GO:0005886">
    <property type="term" value="C:plasma membrane"/>
    <property type="evidence" value="ECO:0007669"/>
    <property type="project" value="UniProtKB-SubCell"/>
</dbReference>
<dbReference type="PANTHER" id="PTHR45436">
    <property type="entry name" value="SENSOR HISTIDINE KINASE YKOH"/>
    <property type="match status" value="1"/>
</dbReference>
<dbReference type="Pfam" id="PF00512">
    <property type="entry name" value="HisKA"/>
    <property type="match status" value="1"/>
</dbReference>
<evidence type="ECO:0000256" key="5">
    <source>
        <dbReference type="ARBA" id="ARBA00022679"/>
    </source>
</evidence>
<dbReference type="eggNOG" id="COG2205">
    <property type="taxonomic scope" value="Bacteria"/>
</dbReference>
<reference evidence="13 14" key="1">
    <citation type="journal article" date="2010" name="Genome Biol. Evol.">
        <title>The sequence of a 1.8-mb bacterial linear plasmid reveals a rich evolutionary reservoir of secondary metabolic pathways.</title>
        <authorList>
            <person name="Medema M.H."/>
            <person name="Trefzer A."/>
            <person name="Kovalchuk A."/>
            <person name="van den Berg M."/>
            <person name="Mueller U."/>
            <person name="Heijne W."/>
            <person name="Wu L."/>
            <person name="Alam M.T."/>
            <person name="Ronning C.M."/>
            <person name="Nierman W.C."/>
            <person name="Bovenberg R.A.L."/>
            <person name="Breitling R."/>
            <person name="Takano E."/>
        </authorList>
    </citation>
    <scope>NUCLEOTIDE SEQUENCE [LARGE SCALE GENOMIC DNA]</scope>
    <source>
        <strain evidence="14">ATCC 27064 / DSM 738 / JCM 4710 / NBRC 13307 / NCIMB 12785 / NRRL 3585 / VKM Ac-602</strain>
        <plasmid evidence="13">pSCL4</plasmid>
    </source>
</reference>
<keyword evidence="14" id="KW-1185">Reference proteome</keyword>
<dbReference type="Proteomes" id="UP000002357">
    <property type="component" value="Plasmid pSCL4"/>
</dbReference>
<dbReference type="Gene3D" id="3.30.565.10">
    <property type="entry name" value="Histidine kinase-like ATPase, C-terminal domain"/>
    <property type="match status" value="1"/>
</dbReference>
<evidence type="ECO:0000256" key="8">
    <source>
        <dbReference type="ARBA" id="ARBA00022989"/>
    </source>
</evidence>
<dbReference type="PROSITE" id="PS50109">
    <property type="entry name" value="HIS_KIN"/>
    <property type="match status" value="1"/>
</dbReference>
<evidence type="ECO:0000256" key="2">
    <source>
        <dbReference type="ARBA" id="ARBA00004236"/>
    </source>
</evidence>
<feature type="domain" description="Histidine kinase" evidence="11">
    <location>
        <begin position="171"/>
        <end position="372"/>
    </location>
</feature>
<dbReference type="CDD" id="cd06225">
    <property type="entry name" value="HAMP"/>
    <property type="match status" value="1"/>
</dbReference>
<dbReference type="RefSeq" id="WP_003963498.1">
    <property type="nucleotide sequence ID" value="NZ_CM000914.1"/>
</dbReference>
<dbReference type="InterPro" id="IPR036097">
    <property type="entry name" value="HisK_dim/P_sf"/>
</dbReference>
<name>D5SL45_STRCL</name>
<dbReference type="SMART" id="SM00388">
    <property type="entry name" value="HisKA"/>
    <property type="match status" value="1"/>
</dbReference>
<dbReference type="InterPro" id="IPR050428">
    <property type="entry name" value="TCS_sensor_his_kinase"/>
</dbReference>